<gene>
    <name evidence="5" type="ORF">KOW79_020963</name>
</gene>
<feature type="domain" description="Ig-like" evidence="4">
    <location>
        <begin position="451"/>
        <end position="538"/>
    </location>
</feature>
<feature type="region of interest" description="Disordered" evidence="1">
    <location>
        <begin position="596"/>
        <end position="620"/>
    </location>
</feature>
<keyword evidence="2" id="KW-0472">Membrane</keyword>
<dbReference type="SMART" id="SM00409">
    <property type="entry name" value="IG"/>
    <property type="match status" value="6"/>
</dbReference>
<feature type="chain" id="PRO_5038382162" description="Ig-like domain-containing protein" evidence="3">
    <location>
        <begin position="23"/>
        <end position="970"/>
    </location>
</feature>
<dbReference type="SUPFAM" id="SSF48726">
    <property type="entry name" value="Immunoglobulin"/>
    <property type="match status" value="7"/>
</dbReference>
<dbReference type="InterPro" id="IPR007110">
    <property type="entry name" value="Ig-like_dom"/>
</dbReference>
<evidence type="ECO:0000313" key="6">
    <source>
        <dbReference type="Proteomes" id="UP000824219"/>
    </source>
</evidence>
<comment type="caution">
    <text evidence="5">The sequence shown here is derived from an EMBL/GenBank/DDBJ whole genome shotgun (WGS) entry which is preliminary data.</text>
</comment>
<keyword evidence="2" id="KW-0812">Transmembrane</keyword>
<evidence type="ECO:0000256" key="1">
    <source>
        <dbReference type="SAM" id="MobiDB-lite"/>
    </source>
</evidence>
<evidence type="ECO:0000256" key="2">
    <source>
        <dbReference type="SAM" id="Phobius"/>
    </source>
</evidence>
<dbReference type="CDD" id="cd00096">
    <property type="entry name" value="Ig"/>
    <property type="match status" value="1"/>
</dbReference>
<evidence type="ECO:0000256" key="3">
    <source>
        <dbReference type="SAM" id="SignalP"/>
    </source>
</evidence>
<name>A0A9D3N819_9TELE</name>
<dbReference type="EMBL" id="JAHKSW010000026">
    <property type="protein sequence ID" value="KAG7316097.1"/>
    <property type="molecule type" value="Genomic_DNA"/>
</dbReference>
<dbReference type="InterPro" id="IPR003599">
    <property type="entry name" value="Ig_sub"/>
</dbReference>
<keyword evidence="2" id="KW-1133">Transmembrane helix</keyword>
<accession>A0A9D3N819</accession>
<feature type="region of interest" description="Disordered" evidence="1">
    <location>
        <begin position="170"/>
        <end position="189"/>
    </location>
</feature>
<dbReference type="OrthoDB" id="9448246at2759"/>
<feature type="transmembrane region" description="Helical" evidence="2">
    <location>
        <begin position="542"/>
        <end position="564"/>
    </location>
</feature>
<feature type="domain" description="Ig-like" evidence="4">
    <location>
        <begin position="360"/>
        <end position="444"/>
    </location>
</feature>
<dbReference type="Proteomes" id="UP000824219">
    <property type="component" value="Linkage Group LG26"/>
</dbReference>
<evidence type="ECO:0000313" key="5">
    <source>
        <dbReference type="EMBL" id="KAG7316097.1"/>
    </source>
</evidence>
<reference evidence="5 6" key="1">
    <citation type="submission" date="2021-06" db="EMBL/GenBank/DDBJ databases">
        <title>Chromosome-level genome assembly of the red-tail catfish (Hemibagrus wyckioides).</title>
        <authorList>
            <person name="Shao F."/>
        </authorList>
    </citation>
    <scope>NUCLEOTIDE SEQUENCE [LARGE SCALE GENOMIC DNA]</scope>
    <source>
        <strain evidence="5">EC202008001</strain>
        <tissue evidence="5">Blood</tissue>
    </source>
</reference>
<sequence length="970" mass="108216">MSLRLTPPLPLLFLFMVSRVVSQSGWSVTYTPSSICAVKGSTVTMGCPYTYPSGYTVQRAFWSREIVTDKEPPDLSSDPNYRDRVQYLRDNLNNCSLRLSNVREQDRGKYYFTFLTNPEEKYQGQDGVELFVTKFQVEMIPDTVVEGDEVTLTCKTTCSLTETPTFTWRKRTGRSGDNAESRQNVSCSPTDDTYTALDLQTRSSDVYDTLTTVHPNLPDSQSISHDYENDPGALMMSLRLTPPLPLLFLIMISRVVSQSEWSVTYTPSSICAVKGSTVTMGCTYTYPSGYTVQRAFWSREIVTDKEPPDLLSDPNYRDRVQYFRDNLNNCRLRLSDVREQDRGKYYFRFLTNPEEKYQGPDGVELFVTEFQVEMFPDTVVEGDEVTLTCKTTCSLTETPTFTWYKDGHYFSSSNPLRLPSVSQRDAGRYSCSVQGQSYLSAAVTLNVQYPPKSVSVSISPSGVIVEGSSVTLTCSSDANPPVQNYTWYKVNESSPVGSGQSYSFTLTSSSSGGFYCVVQNRYGRQRSPAGPLTLNSITGRSVVLYVVLGVIVGCGCLLAIVGVLCISPTDDTYTALDLQTRSSDVYDTLTTVHPNLPDSQSISHDYENDPRPSEINDFSETTGRARSLRGSISSLRNVIQETIQEAGVVSQSEWSVTYTPSSICAVKGSTVTMGCTYTYPSGYTVQTAFWSRELVTDKEPPDLSSDPNYRDRVQYLRDNLNNCHLRLSNVREQDRGKYYFRFITNPEEKYQGQDGVELFVTEFQVEMIPDTVVEGDEVSLTCKTTCSLTETPTFTWYKDGHYFSSSNPLRLPSNRYGSQRSPAVPLTLNFITGSRSVVLYVVLGVIVGCGCLLVIVGVLYMRRKRHNGAADDVTSNQENIYSTVNSDASNNPTPHPDLVNQNDVQYASIQHRRAGSSPVQASGSSTAEVVQYASIQYRGDRVEEKTPENDDHYANVTFNLTGAANRSDAQ</sequence>
<dbReference type="InterPro" id="IPR013783">
    <property type="entry name" value="Ig-like_fold"/>
</dbReference>
<organism evidence="5 6">
    <name type="scientific">Hemibagrus wyckioides</name>
    <dbReference type="NCBI Taxonomy" id="337641"/>
    <lineage>
        <taxon>Eukaryota</taxon>
        <taxon>Metazoa</taxon>
        <taxon>Chordata</taxon>
        <taxon>Craniata</taxon>
        <taxon>Vertebrata</taxon>
        <taxon>Euteleostomi</taxon>
        <taxon>Actinopterygii</taxon>
        <taxon>Neopterygii</taxon>
        <taxon>Teleostei</taxon>
        <taxon>Ostariophysi</taxon>
        <taxon>Siluriformes</taxon>
        <taxon>Bagridae</taxon>
        <taxon>Hemibagrus</taxon>
    </lineage>
</organism>
<feature type="signal peptide" evidence="3">
    <location>
        <begin position="1"/>
        <end position="22"/>
    </location>
</feature>
<keyword evidence="3" id="KW-0732">Signal</keyword>
<dbReference type="PANTHER" id="PTHR46013">
    <property type="entry name" value="VASCULAR CELL ADHESION MOLECULE 1"/>
    <property type="match status" value="1"/>
</dbReference>
<dbReference type="Pfam" id="PF13895">
    <property type="entry name" value="Ig_2"/>
    <property type="match status" value="2"/>
</dbReference>
<proteinExistence type="predicted"/>
<feature type="compositionally biased region" description="Basic and acidic residues" evidence="1">
    <location>
        <begin position="604"/>
        <end position="614"/>
    </location>
</feature>
<feature type="domain" description="Ig-like" evidence="4">
    <location>
        <begin position="761"/>
        <end position="808"/>
    </location>
</feature>
<dbReference type="InterPro" id="IPR036179">
    <property type="entry name" value="Ig-like_dom_sf"/>
</dbReference>
<dbReference type="SMART" id="SM00408">
    <property type="entry name" value="IGc2"/>
    <property type="match status" value="2"/>
</dbReference>
<keyword evidence="6" id="KW-1185">Reference proteome</keyword>
<evidence type="ECO:0000259" key="4">
    <source>
        <dbReference type="PROSITE" id="PS50835"/>
    </source>
</evidence>
<feature type="transmembrane region" description="Helical" evidence="2">
    <location>
        <begin position="837"/>
        <end position="860"/>
    </location>
</feature>
<protein>
    <recommendedName>
        <fullName evidence="4">Ig-like domain-containing protein</fullName>
    </recommendedName>
</protein>
<dbReference type="InterPro" id="IPR003598">
    <property type="entry name" value="Ig_sub2"/>
</dbReference>
<dbReference type="PROSITE" id="PS50835">
    <property type="entry name" value="IG_LIKE"/>
    <property type="match status" value="4"/>
</dbReference>
<dbReference type="InterPro" id="IPR013106">
    <property type="entry name" value="Ig_V-set"/>
</dbReference>
<dbReference type="Gene3D" id="2.60.40.10">
    <property type="entry name" value="Immunoglobulins"/>
    <property type="match status" value="7"/>
</dbReference>
<dbReference type="PANTHER" id="PTHR46013:SF4">
    <property type="entry name" value="B-CELL RECEPTOR CD22-RELATED"/>
    <property type="match status" value="1"/>
</dbReference>
<dbReference type="Pfam" id="PF07686">
    <property type="entry name" value="V-set"/>
    <property type="match status" value="2"/>
</dbReference>
<feature type="domain" description="Ig-like" evidence="4">
    <location>
        <begin position="133"/>
        <end position="224"/>
    </location>
</feature>
<dbReference type="AlphaFoldDB" id="A0A9D3N819"/>